<feature type="chain" id="PRO_5044805500" description="Receptor ligand binding region domain-containing protein" evidence="5">
    <location>
        <begin position="19"/>
        <end position="347"/>
    </location>
</feature>
<comment type="caution">
    <text evidence="7">The sequence shown here is derived from an EMBL/GenBank/DDBJ whole genome shotgun (WGS) entry which is preliminary data.</text>
</comment>
<dbReference type="Gene3D" id="3.40.50.2300">
    <property type="match status" value="2"/>
</dbReference>
<dbReference type="EMBL" id="JBJUIK010000012">
    <property type="protein sequence ID" value="KAL3510150.1"/>
    <property type="molecule type" value="Genomic_DNA"/>
</dbReference>
<dbReference type="GO" id="GO:0016020">
    <property type="term" value="C:membrane"/>
    <property type="evidence" value="ECO:0007669"/>
    <property type="project" value="UniProtKB-SubCell"/>
</dbReference>
<dbReference type="Pfam" id="PF01094">
    <property type="entry name" value="ANF_receptor"/>
    <property type="match status" value="1"/>
</dbReference>
<protein>
    <recommendedName>
        <fullName evidence="6">Receptor ligand binding region domain-containing protein</fullName>
    </recommendedName>
</protein>
<organism evidence="7 8">
    <name type="scientific">Cinchona calisaya</name>
    <dbReference type="NCBI Taxonomy" id="153742"/>
    <lineage>
        <taxon>Eukaryota</taxon>
        <taxon>Viridiplantae</taxon>
        <taxon>Streptophyta</taxon>
        <taxon>Embryophyta</taxon>
        <taxon>Tracheophyta</taxon>
        <taxon>Spermatophyta</taxon>
        <taxon>Magnoliopsida</taxon>
        <taxon>eudicotyledons</taxon>
        <taxon>Gunneridae</taxon>
        <taxon>Pentapetalae</taxon>
        <taxon>asterids</taxon>
        <taxon>lamiids</taxon>
        <taxon>Gentianales</taxon>
        <taxon>Rubiaceae</taxon>
        <taxon>Cinchonoideae</taxon>
        <taxon>Cinchoneae</taxon>
        <taxon>Cinchona</taxon>
    </lineage>
</organism>
<name>A0ABD2YVH9_9GENT</name>
<evidence type="ECO:0000256" key="1">
    <source>
        <dbReference type="ARBA" id="ARBA00004370"/>
    </source>
</evidence>
<dbReference type="SUPFAM" id="SSF53822">
    <property type="entry name" value="Periplasmic binding protein-like I"/>
    <property type="match status" value="1"/>
</dbReference>
<feature type="signal peptide" evidence="5">
    <location>
        <begin position="1"/>
        <end position="18"/>
    </location>
</feature>
<dbReference type="PANTHER" id="PTHR34836:SF7">
    <property type="entry name" value="RECEPTOR LIGAND BINDING REGION DOMAIN-CONTAINING PROTEIN"/>
    <property type="match status" value="1"/>
</dbReference>
<gene>
    <name evidence="7" type="ORF">ACH5RR_029551</name>
</gene>
<keyword evidence="2" id="KW-0812">Transmembrane</keyword>
<dbReference type="InterPro" id="IPR028082">
    <property type="entry name" value="Peripla_BP_I"/>
</dbReference>
<evidence type="ECO:0000259" key="6">
    <source>
        <dbReference type="Pfam" id="PF01094"/>
    </source>
</evidence>
<keyword evidence="5" id="KW-0732">Signal</keyword>
<evidence type="ECO:0000313" key="7">
    <source>
        <dbReference type="EMBL" id="KAL3510150.1"/>
    </source>
</evidence>
<evidence type="ECO:0000313" key="8">
    <source>
        <dbReference type="Proteomes" id="UP001630127"/>
    </source>
</evidence>
<evidence type="ECO:0000256" key="3">
    <source>
        <dbReference type="ARBA" id="ARBA00022989"/>
    </source>
</evidence>
<comment type="subcellular location">
    <subcellularLocation>
        <location evidence="1">Membrane</location>
    </subcellularLocation>
</comment>
<sequence length="347" mass="38182">MSLTWLLPVSILFLAGFSEEIKQSRVVNIGAILSFGTTNGRVAKIAMNAAVQDVNSDSRILGGNKLVLSIHDSNYSGFLGIIGALQYMETDTVAIIGPQTSVMAHVISHLANELHVLLLSFTALDPSITPLQYPYFIQTAPTDLYQMTAIADIIYYFGYREVIAIFTDDDKSRNGITILGDKLAERHGKISYKATIPPEPASMHDQVMEELCKIRMMESRVIVGNTCTKTGFMVFNVARNLGMTDKGYVWIATNWLSAAMDATQILTDTANSIQGVLTLRLHTPDSKIWMIANAVKLFLDHGDIISFSNYSGLNVLDGTTLNLDALSIFDGGQMLLKNILQTSNWPY</sequence>
<keyword evidence="4" id="KW-0472">Membrane</keyword>
<evidence type="ECO:0000256" key="2">
    <source>
        <dbReference type="ARBA" id="ARBA00022692"/>
    </source>
</evidence>
<keyword evidence="8" id="KW-1185">Reference proteome</keyword>
<reference evidence="7 8" key="1">
    <citation type="submission" date="2024-11" db="EMBL/GenBank/DDBJ databases">
        <title>A near-complete genome assembly of Cinchona calisaya.</title>
        <authorList>
            <person name="Lian D.C."/>
            <person name="Zhao X.W."/>
            <person name="Wei L."/>
        </authorList>
    </citation>
    <scope>NUCLEOTIDE SEQUENCE [LARGE SCALE GENOMIC DNA]</scope>
    <source>
        <tissue evidence="7">Nenye</tissue>
    </source>
</reference>
<evidence type="ECO:0000256" key="4">
    <source>
        <dbReference type="ARBA" id="ARBA00023136"/>
    </source>
</evidence>
<feature type="domain" description="Receptor ligand binding region" evidence="6">
    <location>
        <begin position="44"/>
        <end position="287"/>
    </location>
</feature>
<accession>A0ABD2YVH9</accession>
<dbReference type="PANTHER" id="PTHR34836">
    <property type="entry name" value="OS06G0188250 PROTEIN"/>
    <property type="match status" value="1"/>
</dbReference>
<keyword evidence="3" id="KW-1133">Transmembrane helix</keyword>
<evidence type="ECO:0000256" key="5">
    <source>
        <dbReference type="SAM" id="SignalP"/>
    </source>
</evidence>
<proteinExistence type="predicted"/>
<dbReference type="FunFam" id="3.40.50.2300:FF:000081">
    <property type="entry name" value="Glutamate receptor"/>
    <property type="match status" value="1"/>
</dbReference>
<dbReference type="InterPro" id="IPR015683">
    <property type="entry name" value="Ionotropic_Glu_rcpt"/>
</dbReference>
<dbReference type="Proteomes" id="UP001630127">
    <property type="component" value="Unassembled WGS sequence"/>
</dbReference>
<dbReference type="InterPro" id="IPR001828">
    <property type="entry name" value="ANF_lig-bd_rcpt"/>
</dbReference>
<dbReference type="AlphaFoldDB" id="A0ABD2YVH9"/>